<feature type="chain" id="PRO_5045059238" description="DUF5045 domain-containing protein" evidence="1">
    <location>
        <begin position="22"/>
        <end position="262"/>
    </location>
</feature>
<gene>
    <name evidence="2" type="ORF">ABE541_01150</name>
</gene>
<proteinExistence type="predicted"/>
<evidence type="ECO:0008006" key="4">
    <source>
        <dbReference type="Google" id="ProtNLM"/>
    </source>
</evidence>
<organism evidence="2 3">
    <name type="scientific">Sphingobacterium kitahiroshimense</name>
    <dbReference type="NCBI Taxonomy" id="470446"/>
    <lineage>
        <taxon>Bacteria</taxon>
        <taxon>Pseudomonadati</taxon>
        <taxon>Bacteroidota</taxon>
        <taxon>Sphingobacteriia</taxon>
        <taxon>Sphingobacteriales</taxon>
        <taxon>Sphingobacteriaceae</taxon>
        <taxon>Sphingobacterium</taxon>
    </lineage>
</organism>
<dbReference type="RefSeq" id="WP_346580390.1">
    <property type="nucleotide sequence ID" value="NZ_JBDJLH010000006.1"/>
</dbReference>
<accession>A0ABV0BMY4</accession>
<feature type="signal peptide" evidence="1">
    <location>
        <begin position="1"/>
        <end position="21"/>
    </location>
</feature>
<comment type="caution">
    <text evidence="2">The sequence shown here is derived from an EMBL/GenBank/DDBJ whole genome shotgun (WGS) entry which is preliminary data.</text>
</comment>
<evidence type="ECO:0000256" key="1">
    <source>
        <dbReference type="SAM" id="SignalP"/>
    </source>
</evidence>
<evidence type="ECO:0000313" key="3">
    <source>
        <dbReference type="Proteomes" id="UP001409291"/>
    </source>
</evidence>
<dbReference type="Proteomes" id="UP001409291">
    <property type="component" value="Unassembled WGS sequence"/>
</dbReference>
<sequence>MKISLVIWPVLLLLSLTETYAQNVKRQTDKHIVHQQERMVFKQWDRKKFTPTKGFLGLNYQYWLTWAWHPNYPKTDRRPLSAAGAQTQRLLMVAAMKNTEEAYKLHADTLRNTAVSEMVNYAGIASRADPLWQLYYRHEFSPLTDGQNGDPMDDAEPEVREYLTSTGILEWYLEESRALAQRLDAARTTNLDRGSRIMAYHHMLGEYRELSTLWEAKKNRAKLYLSLAGTNEKVKESDHPITLPTGKTDRQIADNILSKSKL</sequence>
<protein>
    <recommendedName>
        <fullName evidence="4">DUF5045 domain-containing protein</fullName>
    </recommendedName>
</protein>
<reference evidence="2 3" key="1">
    <citation type="submission" date="2024-04" db="EMBL/GenBank/DDBJ databases">
        <title>WGS of bacteria from Torrens River.</title>
        <authorList>
            <person name="Wyrsch E.R."/>
            <person name="Drigo B."/>
        </authorList>
    </citation>
    <scope>NUCLEOTIDE SEQUENCE [LARGE SCALE GENOMIC DNA]</scope>
    <source>
        <strain evidence="2 3">TWI391</strain>
    </source>
</reference>
<keyword evidence="1" id="KW-0732">Signal</keyword>
<evidence type="ECO:0000313" key="2">
    <source>
        <dbReference type="EMBL" id="MEN5375859.1"/>
    </source>
</evidence>
<dbReference type="EMBL" id="JBDJNQ010000001">
    <property type="protein sequence ID" value="MEN5375859.1"/>
    <property type="molecule type" value="Genomic_DNA"/>
</dbReference>
<keyword evidence="3" id="KW-1185">Reference proteome</keyword>
<name>A0ABV0BMY4_9SPHI</name>